<name>A0ABN4LTV2_9ALTE</name>
<keyword evidence="1" id="KW-0067">ATP-binding</keyword>
<reference evidence="1 2" key="1">
    <citation type="submission" date="2015-12" db="EMBL/GenBank/DDBJ databases">
        <title>Intraspecies pangenome expansion in the marine bacterium Alteromonas.</title>
        <authorList>
            <person name="Lopez-Perez M."/>
            <person name="Rodriguez-Valera F."/>
        </authorList>
    </citation>
    <scope>NUCLEOTIDE SEQUENCE [LARGE SCALE GENOMIC DNA]</scope>
    <source>
        <strain evidence="1 2">LMG 21861</strain>
        <plasmid evidence="1 2">pASTE61-200</plasmid>
    </source>
</reference>
<dbReference type="Pfam" id="PF16816">
    <property type="entry name" value="DotD"/>
    <property type="match status" value="1"/>
</dbReference>
<dbReference type="PROSITE" id="PS51257">
    <property type="entry name" value="PROKAR_LIPOPROTEIN"/>
    <property type="match status" value="1"/>
</dbReference>
<keyword evidence="1" id="KW-0547">Nucleotide-binding</keyword>
<evidence type="ECO:0000313" key="2">
    <source>
        <dbReference type="Proteomes" id="UP000056750"/>
    </source>
</evidence>
<evidence type="ECO:0000313" key="1">
    <source>
        <dbReference type="EMBL" id="AMJ76619.1"/>
    </source>
</evidence>
<sequence>MMKQLIFVGLVGVALSGCASHVQELQPDTIDPVTQKIAILAEQMVSNSNKLAQLQKARYLEAGNAVDEANIRALPVMQQLVNLGEVYNGPLDAFINHLSKYAGMEKPRYLGLKPSANILITADARMRPLYDILEDVGQQTGTRAIVVYKASENLIETTYEGF</sequence>
<dbReference type="GO" id="GO:0005524">
    <property type="term" value="F:ATP binding"/>
    <property type="evidence" value="ECO:0007669"/>
    <property type="project" value="UniProtKB-KW"/>
</dbReference>
<dbReference type="InterPro" id="IPR038140">
    <property type="entry name" value="DotD_sf"/>
</dbReference>
<proteinExistence type="predicted"/>
<dbReference type="EMBL" id="CP013927">
    <property type="protein sequence ID" value="AMJ76619.1"/>
    <property type="molecule type" value="Genomic_DNA"/>
</dbReference>
<geneLocation type="plasmid" evidence="1 2">
    <name>pASTE61-200</name>
</geneLocation>
<keyword evidence="1" id="KW-0614">Plasmid</keyword>
<accession>A0ABN4LTV2</accession>
<dbReference type="Gene3D" id="3.55.50.60">
    <property type="entry name" value="DotD protein"/>
    <property type="match status" value="1"/>
</dbReference>
<protein>
    <submittedName>
        <fullName evidence="1">Type IV secretion protein DotD</fullName>
    </submittedName>
</protein>
<gene>
    <name evidence="1" type="ORF">AVL57_00285</name>
</gene>
<keyword evidence="2" id="KW-1185">Reference proteome</keyword>
<dbReference type="RefSeq" id="WP_061093660.1">
    <property type="nucleotide sequence ID" value="NZ_CP013927.1"/>
</dbReference>
<dbReference type="Proteomes" id="UP000056750">
    <property type="component" value="Plasmid pASTE61-200"/>
</dbReference>
<organism evidence="1 2">
    <name type="scientific">Alteromonas stellipolaris</name>
    <dbReference type="NCBI Taxonomy" id="233316"/>
    <lineage>
        <taxon>Bacteria</taxon>
        <taxon>Pseudomonadati</taxon>
        <taxon>Pseudomonadota</taxon>
        <taxon>Gammaproteobacteria</taxon>
        <taxon>Alteromonadales</taxon>
        <taxon>Alteromonadaceae</taxon>
        <taxon>Alteromonas/Salinimonas group</taxon>
        <taxon>Alteromonas</taxon>
    </lineage>
</organism>
<dbReference type="InterPro" id="IPR031817">
    <property type="entry name" value="DotD"/>
</dbReference>